<evidence type="ECO:0000313" key="1">
    <source>
        <dbReference type="EMBL" id="KAI8438745.1"/>
    </source>
</evidence>
<protein>
    <submittedName>
        <fullName evidence="1">Uncharacterized protein</fullName>
    </submittedName>
</protein>
<name>A0ACC0KR17_CHOFU</name>
<comment type="caution">
    <text evidence="1">The sequence shown here is derived from an EMBL/GenBank/DDBJ whole genome shotgun (WGS) entry which is preliminary data.</text>
</comment>
<evidence type="ECO:0000313" key="2">
    <source>
        <dbReference type="Proteomes" id="UP001064048"/>
    </source>
</evidence>
<gene>
    <name evidence="1" type="ORF">MSG28_011152</name>
</gene>
<accession>A0ACC0KR17</accession>
<dbReference type="Proteomes" id="UP001064048">
    <property type="component" value="Chromosome 18"/>
</dbReference>
<keyword evidence="2" id="KW-1185">Reference proteome</keyword>
<sequence>MADSPSEVETTGRFSRPSLAQVKAIIDFMQKHPELANRKFRYGMNHDKFRKLWYELSSIANSIEGAVKSTKGWIKFWSDKRRSIKLKQKQIDEGKLDDRLSPVERKIYDLSLVENSISPIKKKKGVKQEPVNGDEDESNDDSFLKEVDEMDFTNTESNKLLVTEADERQMSIMEKLLCPKQCDCDVDNGLNRASCEGQNIVSVQVGVPDAVQVYSLSRNAISELDNYCFKEAGYSSIEVLNLSYNVIFWIGLHAFAGLDKLIHLDLSNNRLRYIALDLFFESPQLHILDLSGNVFESLKNEPFINHTKLQVLNLNNCRIKSLPDRMFSRLPNLKKLDLSENYLVSLNTEVLRPLRKLERIELRNDYWNCDPSFMAVETWITSHGINYVKQCVKKTPKMFEKMISAVPVERVDVDVSDIWNITIIKNETLPVLKPSKELTWFQKIDQEFSASQAFVIGLELGLALGIVCTYVWLRALCGCRRVNCARPLTRRQQRRAQRMADSDMRTNLLWSSAVNPDLETPPSYRRRLSLPDGSAPYPTYGIPGPRGTIIQADAIRLPDRGETPPPPYHECRINI</sequence>
<reference evidence="1 2" key="1">
    <citation type="journal article" date="2022" name="Genome Biol. Evol.">
        <title>The Spruce Budworm Genome: Reconstructing the Evolutionary History of Antifreeze Proteins.</title>
        <authorList>
            <person name="Beliveau C."/>
            <person name="Gagne P."/>
            <person name="Picq S."/>
            <person name="Vernygora O."/>
            <person name="Keeling C.I."/>
            <person name="Pinkney K."/>
            <person name="Doucet D."/>
            <person name="Wen F."/>
            <person name="Johnston J.S."/>
            <person name="Maaroufi H."/>
            <person name="Boyle B."/>
            <person name="Laroche J."/>
            <person name="Dewar K."/>
            <person name="Juretic N."/>
            <person name="Blackburn G."/>
            <person name="Nisole A."/>
            <person name="Brunet B."/>
            <person name="Brandao M."/>
            <person name="Lumley L."/>
            <person name="Duan J."/>
            <person name="Quan G."/>
            <person name="Lucarotti C.J."/>
            <person name="Roe A.D."/>
            <person name="Sperling F.A.H."/>
            <person name="Levesque R.C."/>
            <person name="Cusson M."/>
        </authorList>
    </citation>
    <scope>NUCLEOTIDE SEQUENCE [LARGE SCALE GENOMIC DNA]</scope>
    <source>
        <strain evidence="1">Glfc:IPQL:Cfum</strain>
    </source>
</reference>
<organism evidence="1 2">
    <name type="scientific">Choristoneura fumiferana</name>
    <name type="common">Spruce budworm moth</name>
    <name type="synonym">Archips fumiferana</name>
    <dbReference type="NCBI Taxonomy" id="7141"/>
    <lineage>
        <taxon>Eukaryota</taxon>
        <taxon>Metazoa</taxon>
        <taxon>Ecdysozoa</taxon>
        <taxon>Arthropoda</taxon>
        <taxon>Hexapoda</taxon>
        <taxon>Insecta</taxon>
        <taxon>Pterygota</taxon>
        <taxon>Neoptera</taxon>
        <taxon>Endopterygota</taxon>
        <taxon>Lepidoptera</taxon>
        <taxon>Glossata</taxon>
        <taxon>Ditrysia</taxon>
        <taxon>Tortricoidea</taxon>
        <taxon>Tortricidae</taxon>
        <taxon>Tortricinae</taxon>
        <taxon>Choristoneura</taxon>
    </lineage>
</organism>
<dbReference type="EMBL" id="CM046118">
    <property type="protein sequence ID" value="KAI8438745.1"/>
    <property type="molecule type" value="Genomic_DNA"/>
</dbReference>
<proteinExistence type="predicted"/>